<evidence type="ECO:0000313" key="2">
    <source>
        <dbReference type="Proteomes" id="UP001234343"/>
    </source>
</evidence>
<organism evidence="1 2">
    <name type="scientific">Alteromonas arenosi</name>
    <dbReference type="NCBI Taxonomy" id="3055817"/>
    <lineage>
        <taxon>Bacteria</taxon>
        <taxon>Pseudomonadati</taxon>
        <taxon>Pseudomonadota</taxon>
        <taxon>Gammaproteobacteria</taxon>
        <taxon>Alteromonadales</taxon>
        <taxon>Alteromonadaceae</taxon>
        <taxon>Alteromonas/Salinimonas group</taxon>
        <taxon>Alteromonas</taxon>
    </lineage>
</organism>
<evidence type="ECO:0000313" key="1">
    <source>
        <dbReference type="EMBL" id="MDM7860879.1"/>
    </source>
</evidence>
<sequence length="77" mass="8555">MVSKNIEYDLSISASYAQCEHLYMREHNTVVVTTTSGVRVQLPTKNLRPFVGPNGIQGTFRLVTTADNKILSLTKIS</sequence>
<accession>A0ABT7SZB8</accession>
<reference evidence="1 2" key="1">
    <citation type="submission" date="2023-06" db="EMBL/GenBank/DDBJ databases">
        <title>Alteromonas sp. ASW11-36 isolated from intertidal sand.</title>
        <authorList>
            <person name="Li Y."/>
        </authorList>
    </citation>
    <scope>NUCLEOTIDE SEQUENCE [LARGE SCALE GENOMIC DNA]</scope>
    <source>
        <strain evidence="1 2">ASW11-36</strain>
    </source>
</reference>
<dbReference type="InterPro" id="IPR021363">
    <property type="entry name" value="DUF2835"/>
</dbReference>
<dbReference type="Proteomes" id="UP001234343">
    <property type="component" value="Unassembled WGS sequence"/>
</dbReference>
<keyword evidence="2" id="KW-1185">Reference proteome</keyword>
<dbReference type="RefSeq" id="WP_289365164.1">
    <property type="nucleotide sequence ID" value="NZ_JAUCBP010000007.1"/>
</dbReference>
<comment type="caution">
    <text evidence="1">The sequence shown here is derived from an EMBL/GenBank/DDBJ whole genome shotgun (WGS) entry which is preliminary data.</text>
</comment>
<proteinExistence type="predicted"/>
<gene>
    <name evidence="1" type="ORF">QTP81_09755</name>
</gene>
<name>A0ABT7SZB8_9ALTE</name>
<protein>
    <submittedName>
        <fullName evidence="1">DUF2835 family protein</fullName>
    </submittedName>
</protein>
<dbReference type="EMBL" id="JAUCBP010000007">
    <property type="protein sequence ID" value="MDM7860879.1"/>
    <property type="molecule type" value="Genomic_DNA"/>
</dbReference>
<dbReference type="Pfam" id="PF11197">
    <property type="entry name" value="DUF2835"/>
    <property type="match status" value="1"/>
</dbReference>